<feature type="signal peptide" evidence="1">
    <location>
        <begin position="1"/>
        <end position="19"/>
    </location>
</feature>
<proteinExistence type="predicted"/>
<keyword evidence="1" id="KW-0732">Signal</keyword>
<protein>
    <submittedName>
        <fullName evidence="2">Uncharacterized protein</fullName>
    </submittedName>
</protein>
<evidence type="ECO:0000313" key="2">
    <source>
        <dbReference type="EMBL" id="PTQ99853.1"/>
    </source>
</evidence>
<dbReference type="EMBL" id="QAOQ01000002">
    <property type="protein sequence ID" value="PTQ99853.1"/>
    <property type="molecule type" value="Genomic_DNA"/>
</dbReference>
<keyword evidence="3" id="KW-1185">Reference proteome</keyword>
<dbReference type="Proteomes" id="UP000244168">
    <property type="component" value="Unassembled WGS sequence"/>
</dbReference>
<accession>A0A2T5JDL7</accession>
<reference evidence="2 3" key="1">
    <citation type="submission" date="2018-04" db="EMBL/GenBank/DDBJ databases">
        <title>Genomic Encyclopedia of Archaeal and Bacterial Type Strains, Phase II (KMG-II): from individual species to whole genera.</title>
        <authorList>
            <person name="Goeker M."/>
        </authorList>
    </citation>
    <scope>NUCLEOTIDE SEQUENCE [LARGE SCALE GENOMIC DNA]</scope>
    <source>
        <strain evidence="2 3">DSM 26809</strain>
    </source>
</reference>
<dbReference type="AlphaFoldDB" id="A0A2T5JDL7"/>
<dbReference type="OrthoDB" id="5522619at2"/>
<evidence type="ECO:0000313" key="3">
    <source>
        <dbReference type="Proteomes" id="UP000244168"/>
    </source>
</evidence>
<gene>
    <name evidence="2" type="ORF">C8P68_102683</name>
</gene>
<sequence length="262" mass="29465">MKTLKLLIPFVLFAVAAKAQLPGNDFYERYVLPVSSQQAPAGYGLSAASPITVGAYADLTDQAKVNSLLNRFFNTFWWNDNAKVEYIDHTTKMINSVNYEIFRAVKPGTKDTVSIYTDLYKTGPIYVPEGMVAYSKERLAAQFAPALQQLKSYEAATDKYADTAAKNTSFRLISFLQSNVGLDYLMDQDLIDPIMSNYGLDMDFKACLVRSYIFHKFEYIMTGQDNAKVKAFNAMVDDYMDITKKHAELATKDVTALMVKKS</sequence>
<evidence type="ECO:0000256" key="1">
    <source>
        <dbReference type="SAM" id="SignalP"/>
    </source>
</evidence>
<comment type="caution">
    <text evidence="2">The sequence shown here is derived from an EMBL/GenBank/DDBJ whole genome shotgun (WGS) entry which is preliminary data.</text>
</comment>
<organism evidence="2 3">
    <name type="scientific">Mucilaginibacter yixingensis</name>
    <dbReference type="NCBI Taxonomy" id="1295612"/>
    <lineage>
        <taxon>Bacteria</taxon>
        <taxon>Pseudomonadati</taxon>
        <taxon>Bacteroidota</taxon>
        <taxon>Sphingobacteriia</taxon>
        <taxon>Sphingobacteriales</taxon>
        <taxon>Sphingobacteriaceae</taxon>
        <taxon>Mucilaginibacter</taxon>
    </lineage>
</organism>
<name>A0A2T5JDL7_9SPHI</name>
<dbReference type="RefSeq" id="WP_107827761.1">
    <property type="nucleotide sequence ID" value="NZ_CP160205.1"/>
</dbReference>
<feature type="chain" id="PRO_5015716558" evidence="1">
    <location>
        <begin position="20"/>
        <end position="262"/>
    </location>
</feature>